<name>A0A812WZT1_SYMPI</name>
<dbReference type="AlphaFoldDB" id="A0A812WZT1"/>
<dbReference type="Proteomes" id="UP000649617">
    <property type="component" value="Unassembled WGS sequence"/>
</dbReference>
<comment type="caution">
    <text evidence="1">The sequence shown here is derived from an EMBL/GenBank/DDBJ whole genome shotgun (WGS) entry which is preliminary data.</text>
</comment>
<organism evidence="1 2">
    <name type="scientific">Symbiodinium pilosum</name>
    <name type="common">Dinoflagellate</name>
    <dbReference type="NCBI Taxonomy" id="2952"/>
    <lineage>
        <taxon>Eukaryota</taxon>
        <taxon>Sar</taxon>
        <taxon>Alveolata</taxon>
        <taxon>Dinophyceae</taxon>
        <taxon>Suessiales</taxon>
        <taxon>Symbiodiniaceae</taxon>
        <taxon>Symbiodinium</taxon>
    </lineage>
</organism>
<protein>
    <submittedName>
        <fullName evidence="1">Uncharacterized protein</fullName>
    </submittedName>
</protein>
<proteinExistence type="predicted"/>
<sequence length="137" mass="15607">ALVPGVRGDNGDNVLPIKKVVLLLLRVLQRLLGMPDKVLYPATNANFQGPRVFDFQAFTALHAHQRQIRQKYAGSGAPAAVEESLFLAQMWEDEFLLTYTFHPSEFEHLKSSESLRDAYHRFEEPIIFAFVWCVSSE</sequence>
<accession>A0A812WZT1</accession>
<feature type="non-terminal residue" evidence="1">
    <location>
        <position position="137"/>
    </location>
</feature>
<gene>
    <name evidence="1" type="ORF">SPIL2461_LOCUS19487</name>
</gene>
<dbReference type="EMBL" id="CAJNIZ010044604">
    <property type="protein sequence ID" value="CAE7694992.1"/>
    <property type="molecule type" value="Genomic_DNA"/>
</dbReference>
<dbReference type="OrthoDB" id="439006at2759"/>
<keyword evidence="2" id="KW-1185">Reference proteome</keyword>
<evidence type="ECO:0000313" key="2">
    <source>
        <dbReference type="Proteomes" id="UP000649617"/>
    </source>
</evidence>
<evidence type="ECO:0000313" key="1">
    <source>
        <dbReference type="EMBL" id="CAE7694992.1"/>
    </source>
</evidence>
<reference evidence="1" key="1">
    <citation type="submission" date="2021-02" db="EMBL/GenBank/DDBJ databases">
        <authorList>
            <person name="Dougan E. K."/>
            <person name="Rhodes N."/>
            <person name="Thang M."/>
            <person name="Chan C."/>
        </authorList>
    </citation>
    <scope>NUCLEOTIDE SEQUENCE</scope>
</reference>